<dbReference type="AlphaFoldDB" id="A0A4Y9R5Z1"/>
<reference evidence="2 3" key="1">
    <citation type="journal article" date="2018" name="J. Microbiol.">
        <title>Leifsonia flava sp. nov., a novel actinobacterium isolated from the rhizosphere of Aquilegia viridiflora.</title>
        <authorList>
            <person name="Cai Y."/>
            <person name="Tao W.Z."/>
            <person name="Ma Y.J."/>
            <person name="Cheng J."/>
            <person name="Zhang M.Y."/>
            <person name="Zhang Y.X."/>
        </authorList>
    </citation>
    <scope>NUCLEOTIDE SEQUENCE [LARGE SCALE GENOMIC DNA]</scope>
    <source>
        <strain evidence="2 3">SYP-B2174</strain>
    </source>
</reference>
<dbReference type="Proteomes" id="UP000298127">
    <property type="component" value="Unassembled WGS sequence"/>
</dbReference>
<feature type="region of interest" description="Disordered" evidence="1">
    <location>
        <begin position="40"/>
        <end position="61"/>
    </location>
</feature>
<protein>
    <submittedName>
        <fullName evidence="2">Uncharacterized protein</fullName>
    </submittedName>
</protein>
<organism evidence="2 3">
    <name type="scientific">Orlajensenia leifsoniae</name>
    <dbReference type="NCBI Taxonomy" id="2561933"/>
    <lineage>
        <taxon>Bacteria</taxon>
        <taxon>Bacillati</taxon>
        <taxon>Actinomycetota</taxon>
        <taxon>Actinomycetes</taxon>
        <taxon>Micrococcales</taxon>
        <taxon>Microbacteriaceae</taxon>
        <taxon>Orlajensenia</taxon>
    </lineage>
</organism>
<accession>A0A4Y9R5Z1</accession>
<evidence type="ECO:0000313" key="3">
    <source>
        <dbReference type="Proteomes" id="UP000298127"/>
    </source>
</evidence>
<dbReference type="EMBL" id="SPQZ01000001">
    <property type="protein sequence ID" value="TFV99717.1"/>
    <property type="molecule type" value="Genomic_DNA"/>
</dbReference>
<proteinExistence type="predicted"/>
<dbReference type="RefSeq" id="WP_135118617.1">
    <property type="nucleotide sequence ID" value="NZ_SPQZ01000001.1"/>
</dbReference>
<comment type="caution">
    <text evidence="2">The sequence shown here is derived from an EMBL/GenBank/DDBJ whole genome shotgun (WGS) entry which is preliminary data.</text>
</comment>
<evidence type="ECO:0000313" key="2">
    <source>
        <dbReference type="EMBL" id="TFV99717.1"/>
    </source>
</evidence>
<gene>
    <name evidence="2" type="ORF">E4M00_00475</name>
</gene>
<evidence type="ECO:0000256" key="1">
    <source>
        <dbReference type="SAM" id="MobiDB-lite"/>
    </source>
</evidence>
<name>A0A4Y9R5Z1_9MICO</name>
<sequence>MTKLLPLWRASVRPAPVGALRPWGLVDIIELEVSTGGARSAPAEKSFSATATRKNCGVEER</sequence>
<keyword evidence="3" id="KW-1185">Reference proteome</keyword>